<keyword evidence="1" id="KW-1003">Cell membrane</keyword>
<dbReference type="InterPro" id="IPR006059">
    <property type="entry name" value="SBP"/>
</dbReference>
<name>A0A972K4B7_9BACL</name>
<dbReference type="PANTHER" id="PTHR43649">
    <property type="entry name" value="ARABINOSE-BINDING PROTEIN-RELATED"/>
    <property type="match status" value="1"/>
</dbReference>
<feature type="signal peptide" evidence="6">
    <location>
        <begin position="1"/>
        <end position="21"/>
    </location>
</feature>
<reference evidence="7" key="1">
    <citation type="submission" date="2019-10" db="EMBL/GenBank/DDBJ databases">
        <title>Description of Paenibacillus glebae sp. nov.</title>
        <authorList>
            <person name="Carlier A."/>
            <person name="Qi S."/>
        </authorList>
    </citation>
    <scope>NUCLEOTIDE SEQUENCE</scope>
    <source>
        <strain evidence="7">LMG 31456</strain>
    </source>
</reference>
<dbReference type="Gene3D" id="3.40.190.10">
    <property type="entry name" value="Periplasmic binding protein-like II"/>
    <property type="match status" value="2"/>
</dbReference>
<dbReference type="AlphaFoldDB" id="A0A972K4B7"/>
<accession>A0A972K4B7</accession>
<gene>
    <name evidence="7" type="ORF">GC093_21760</name>
</gene>
<evidence type="ECO:0000256" key="4">
    <source>
        <dbReference type="ARBA" id="ARBA00023139"/>
    </source>
</evidence>
<dbReference type="EMBL" id="WHOD01000082">
    <property type="protein sequence ID" value="NOU95827.1"/>
    <property type="molecule type" value="Genomic_DNA"/>
</dbReference>
<dbReference type="SUPFAM" id="SSF53850">
    <property type="entry name" value="Periplasmic binding protein-like II"/>
    <property type="match status" value="1"/>
</dbReference>
<keyword evidence="8" id="KW-1185">Reference proteome</keyword>
<proteinExistence type="predicted"/>
<keyword evidence="5" id="KW-0449">Lipoprotein</keyword>
<keyword evidence="3" id="KW-0472">Membrane</keyword>
<evidence type="ECO:0000313" key="8">
    <source>
        <dbReference type="Proteomes" id="UP000641588"/>
    </source>
</evidence>
<dbReference type="PANTHER" id="PTHR43649:SF33">
    <property type="entry name" value="POLYGALACTURONAN_RHAMNOGALACTURONAN-BINDING PROTEIN YTCQ"/>
    <property type="match status" value="1"/>
</dbReference>
<sequence length="506" mass="57494">MSVKSRMAMGCAILVTTASLAACGETSPVQQAEVSVNEGSSPMRLTIAIPQVGDIPDKGNEIEQLIEKYTHTKLDFQWIPNAAYTDKINVIIASNEMPKLLRAESTPTIIGAIQTGLFWELGPFLKDYKNLSAQNTQYYENVSVNGKIFGIPNFREMGRAAFIYRKDWMDNLGLQQPKSIDEWYEVLKALTLNDPDRNGKNDTFGMVLYKKYNEGQASLFTRMGVSLGAPNKWSIEKGSFVPEFMSKEYNEMLKLFRRLYSEKLINQDFAVFDLSEAEKLYDSGRVGIRVAVAQNAKSQQDRLSKTDPKSIVDVEPMRGVQGIRVAGETGNNGFYVIPKSSVKTEEEVRKVLTFLDQMMDPPMATLLLRGIENKHYVKSGDKTEYLNFTAFQREVKPYRDNLPQIEGYHVAELKDTLLGEKSQKIAENNFQYLVPNPALNLWSQTYSEHGKNLEQIIWDAQTKFIMGKIDEAGWKAEIEKWMQAGGSRIMEEYKADYNKLENKPYN</sequence>
<dbReference type="InterPro" id="IPR050490">
    <property type="entry name" value="Bact_solute-bd_prot1"/>
</dbReference>
<dbReference type="Pfam" id="PF01547">
    <property type="entry name" value="SBP_bac_1"/>
    <property type="match status" value="1"/>
</dbReference>
<keyword evidence="4" id="KW-0564">Palmitate</keyword>
<dbReference type="Proteomes" id="UP000641588">
    <property type="component" value="Unassembled WGS sequence"/>
</dbReference>
<evidence type="ECO:0000256" key="3">
    <source>
        <dbReference type="ARBA" id="ARBA00023136"/>
    </source>
</evidence>
<keyword evidence="2 6" id="KW-0732">Signal</keyword>
<comment type="caution">
    <text evidence="7">The sequence shown here is derived from an EMBL/GenBank/DDBJ whole genome shotgun (WGS) entry which is preliminary data.</text>
</comment>
<evidence type="ECO:0000313" key="7">
    <source>
        <dbReference type="EMBL" id="NOU95827.1"/>
    </source>
</evidence>
<dbReference type="RefSeq" id="WP_171654050.1">
    <property type="nucleotide sequence ID" value="NZ_WHOD01000082.1"/>
</dbReference>
<evidence type="ECO:0000256" key="5">
    <source>
        <dbReference type="ARBA" id="ARBA00023288"/>
    </source>
</evidence>
<feature type="chain" id="PRO_5036764655" evidence="6">
    <location>
        <begin position="22"/>
        <end position="506"/>
    </location>
</feature>
<organism evidence="7 8">
    <name type="scientific">Paenibacillus foliorum</name>
    <dbReference type="NCBI Taxonomy" id="2654974"/>
    <lineage>
        <taxon>Bacteria</taxon>
        <taxon>Bacillati</taxon>
        <taxon>Bacillota</taxon>
        <taxon>Bacilli</taxon>
        <taxon>Bacillales</taxon>
        <taxon>Paenibacillaceae</taxon>
        <taxon>Paenibacillus</taxon>
    </lineage>
</organism>
<evidence type="ECO:0000256" key="1">
    <source>
        <dbReference type="ARBA" id="ARBA00022475"/>
    </source>
</evidence>
<evidence type="ECO:0000256" key="2">
    <source>
        <dbReference type="ARBA" id="ARBA00022729"/>
    </source>
</evidence>
<protein>
    <submittedName>
        <fullName evidence="7">Extracellular solute-binding protein</fullName>
    </submittedName>
</protein>
<dbReference type="PROSITE" id="PS51257">
    <property type="entry name" value="PROKAR_LIPOPROTEIN"/>
    <property type="match status" value="1"/>
</dbReference>
<evidence type="ECO:0000256" key="6">
    <source>
        <dbReference type="SAM" id="SignalP"/>
    </source>
</evidence>